<evidence type="ECO:0008006" key="5">
    <source>
        <dbReference type="Google" id="ProtNLM"/>
    </source>
</evidence>
<dbReference type="RefSeq" id="WP_172158749.1">
    <property type="nucleotide sequence ID" value="NZ_CP053564.1"/>
</dbReference>
<feature type="transmembrane region" description="Helical" evidence="2">
    <location>
        <begin position="111"/>
        <end position="131"/>
    </location>
</feature>
<evidence type="ECO:0000256" key="1">
    <source>
        <dbReference type="SAM" id="MobiDB-lite"/>
    </source>
</evidence>
<dbReference type="EMBL" id="CP053564">
    <property type="protein sequence ID" value="QJY46869.1"/>
    <property type="molecule type" value="Genomic_DNA"/>
</dbReference>
<keyword evidence="4" id="KW-1185">Reference proteome</keyword>
<feature type="transmembrane region" description="Helical" evidence="2">
    <location>
        <begin position="49"/>
        <end position="68"/>
    </location>
</feature>
<keyword evidence="2" id="KW-1133">Transmembrane helix</keyword>
<evidence type="ECO:0000313" key="4">
    <source>
        <dbReference type="Proteomes" id="UP000505377"/>
    </source>
</evidence>
<name>A0A6M6JKC7_9PSEU</name>
<protein>
    <recommendedName>
        <fullName evidence="5">ATP synthase protein I</fullName>
    </recommendedName>
</protein>
<dbReference type="KEGG" id="pbro:HOP40_14440"/>
<keyword evidence="2" id="KW-0812">Transmembrane</keyword>
<dbReference type="Proteomes" id="UP000505377">
    <property type="component" value="Chromosome"/>
</dbReference>
<accession>A0A6M6JKC7</accession>
<feature type="transmembrane region" description="Helical" evidence="2">
    <location>
        <begin position="23"/>
        <end position="43"/>
    </location>
</feature>
<proteinExistence type="predicted"/>
<evidence type="ECO:0000313" key="3">
    <source>
        <dbReference type="EMBL" id="QJY46869.1"/>
    </source>
</evidence>
<gene>
    <name evidence="3" type="ORF">HOP40_14440</name>
</gene>
<reference evidence="3 4" key="1">
    <citation type="submission" date="2020-05" db="EMBL/GenBank/DDBJ databases">
        <authorList>
            <person name="Mo P."/>
        </authorList>
    </citation>
    <scope>NUCLEOTIDE SEQUENCE [LARGE SCALE GENOMIC DNA]</scope>
    <source>
        <strain evidence="3 4">Gen01</strain>
    </source>
</reference>
<keyword evidence="2" id="KW-0472">Membrane</keyword>
<evidence type="ECO:0000256" key="2">
    <source>
        <dbReference type="SAM" id="Phobius"/>
    </source>
</evidence>
<feature type="compositionally biased region" description="Polar residues" evidence="1">
    <location>
        <begin position="146"/>
        <end position="155"/>
    </location>
</feature>
<feature type="transmembrane region" description="Helical" evidence="2">
    <location>
        <begin position="80"/>
        <end position="105"/>
    </location>
</feature>
<feature type="region of interest" description="Disordered" evidence="1">
    <location>
        <begin position="146"/>
        <end position="181"/>
    </location>
</feature>
<dbReference type="AlphaFoldDB" id="A0A6M6JKC7"/>
<sequence length="181" mass="18087">MIRTLPEGQEQTLLALASSMRRGVLVATAVAGVPTVVVAGVLVGLRGAVSAFAGIALALLAALFTLWLMHRTAGKEPKAVMMASLGGFVQKMIFLLIALFGLASVPDVHRMSLAVATIVGLLATTAAEGWAGYRLRTLLVVPDTTPATSGSPTGMSGSAADAAGGPGGGASPAPGRPETSP</sequence>
<organism evidence="3 4">
    <name type="scientific">Pseudonocardia broussonetiae</name>
    <dbReference type="NCBI Taxonomy" id="2736640"/>
    <lineage>
        <taxon>Bacteria</taxon>
        <taxon>Bacillati</taxon>
        <taxon>Actinomycetota</taxon>
        <taxon>Actinomycetes</taxon>
        <taxon>Pseudonocardiales</taxon>
        <taxon>Pseudonocardiaceae</taxon>
        <taxon>Pseudonocardia</taxon>
    </lineage>
</organism>